<dbReference type="PANTHER" id="PTHR38790:SF4">
    <property type="entry name" value="2EXR DOMAIN-CONTAINING PROTEIN"/>
    <property type="match status" value="1"/>
</dbReference>
<evidence type="ECO:0000313" key="1">
    <source>
        <dbReference type="EMBL" id="KAH7086760.1"/>
    </source>
</evidence>
<sequence>MEDADPPGEREAMYVSSPILLHSLNRDNILTNNSTARNATSSPLLRLPAELRNKIYAYVLTGPNEVYSFDYASNRHWLGNVPPKTTHPVALIRCCRQVDAEAKLLPFELNLFRFSDLVIFSATTVGLFLPVQRAAITRISITGYLKHPGTVFTVARMKTWDFACARALLPRLVSVQLVHTSRASDKYLDRESNKMQLVKWLKGDSEEVQVTEKGSDGVLTLL</sequence>
<protein>
    <submittedName>
        <fullName evidence="1">Uncharacterized protein</fullName>
    </submittedName>
</protein>
<evidence type="ECO:0000313" key="2">
    <source>
        <dbReference type="Proteomes" id="UP000813461"/>
    </source>
</evidence>
<dbReference type="OrthoDB" id="5413827at2759"/>
<keyword evidence="2" id="KW-1185">Reference proteome</keyword>
<dbReference type="AlphaFoldDB" id="A0A8K0R6E2"/>
<gene>
    <name evidence="1" type="ORF">FB567DRAFT_549209</name>
</gene>
<dbReference type="PANTHER" id="PTHR38790">
    <property type="entry name" value="2EXR DOMAIN-CONTAINING PROTEIN-RELATED"/>
    <property type="match status" value="1"/>
</dbReference>
<comment type="caution">
    <text evidence="1">The sequence shown here is derived from an EMBL/GenBank/DDBJ whole genome shotgun (WGS) entry which is preliminary data.</text>
</comment>
<dbReference type="Proteomes" id="UP000813461">
    <property type="component" value="Unassembled WGS sequence"/>
</dbReference>
<accession>A0A8K0R6E2</accession>
<dbReference type="EMBL" id="JAGMVJ010000010">
    <property type="protein sequence ID" value="KAH7086760.1"/>
    <property type="molecule type" value="Genomic_DNA"/>
</dbReference>
<organism evidence="1 2">
    <name type="scientific">Paraphoma chrysanthemicola</name>
    <dbReference type="NCBI Taxonomy" id="798071"/>
    <lineage>
        <taxon>Eukaryota</taxon>
        <taxon>Fungi</taxon>
        <taxon>Dikarya</taxon>
        <taxon>Ascomycota</taxon>
        <taxon>Pezizomycotina</taxon>
        <taxon>Dothideomycetes</taxon>
        <taxon>Pleosporomycetidae</taxon>
        <taxon>Pleosporales</taxon>
        <taxon>Pleosporineae</taxon>
        <taxon>Phaeosphaeriaceae</taxon>
        <taxon>Paraphoma</taxon>
    </lineage>
</organism>
<name>A0A8K0R6E2_9PLEO</name>
<proteinExistence type="predicted"/>
<reference evidence="1" key="1">
    <citation type="journal article" date="2021" name="Nat. Commun.">
        <title>Genetic determinants of endophytism in the Arabidopsis root mycobiome.</title>
        <authorList>
            <person name="Mesny F."/>
            <person name="Miyauchi S."/>
            <person name="Thiergart T."/>
            <person name="Pickel B."/>
            <person name="Atanasova L."/>
            <person name="Karlsson M."/>
            <person name="Huettel B."/>
            <person name="Barry K.W."/>
            <person name="Haridas S."/>
            <person name="Chen C."/>
            <person name="Bauer D."/>
            <person name="Andreopoulos W."/>
            <person name="Pangilinan J."/>
            <person name="LaButti K."/>
            <person name="Riley R."/>
            <person name="Lipzen A."/>
            <person name="Clum A."/>
            <person name="Drula E."/>
            <person name="Henrissat B."/>
            <person name="Kohler A."/>
            <person name="Grigoriev I.V."/>
            <person name="Martin F.M."/>
            <person name="Hacquard S."/>
        </authorList>
    </citation>
    <scope>NUCLEOTIDE SEQUENCE</scope>
    <source>
        <strain evidence="1">MPI-SDFR-AT-0120</strain>
    </source>
</reference>